<comment type="caution">
    <text evidence="3">The sequence shown here is derived from an EMBL/GenBank/DDBJ whole genome shotgun (WGS) entry which is preliminary data.</text>
</comment>
<dbReference type="GO" id="GO:0000287">
    <property type="term" value="F:magnesium ion binding"/>
    <property type="evidence" value="ECO:0007669"/>
    <property type="project" value="InterPro"/>
</dbReference>
<name>A0AAN4QDG6_PSESF</name>
<dbReference type="SUPFAM" id="SSF56214">
    <property type="entry name" value="4'-phosphopantetheinyl transferase"/>
    <property type="match status" value="1"/>
</dbReference>
<dbReference type="InterPro" id="IPR008278">
    <property type="entry name" value="4-PPantetheinyl_Trfase_dom"/>
</dbReference>
<dbReference type="Pfam" id="PF01648">
    <property type="entry name" value="ACPS"/>
    <property type="match status" value="1"/>
</dbReference>
<organism evidence="3 4">
    <name type="scientific">Pseudomonas syringae pv. actinidiae</name>
    <dbReference type="NCBI Taxonomy" id="103796"/>
    <lineage>
        <taxon>Bacteria</taxon>
        <taxon>Pseudomonadati</taxon>
        <taxon>Pseudomonadota</taxon>
        <taxon>Gammaproteobacteria</taxon>
        <taxon>Pseudomonadales</taxon>
        <taxon>Pseudomonadaceae</taxon>
        <taxon>Pseudomonas</taxon>
        <taxon>Pseudomonas syringae</taxon>
    </lineage>
</organism>
<feature type="domain" description="4'-phosphopantetheinyl transferase" evidence="2">
    <location>
        <begin position="105"/>
        <end position="173"/>
    </location>
</feature>
<sequence length="237" mass="25244">MSVGAIWTFDENGQLAPVKSFPQAGVLLVSCLIKPGTTRVEARDRIRSCVREALVEWLGLSLYAITFNSIPGHAPRLIIDGLPEPGFSISHEAGLSLAAVNLQGPVGIDVMQVQDVADWQVVAQDYLGPDVAAGLLSVPEATRPAAFARAWCAREALLKLHGRELAEWGAMERLDGVGVEVDLGGQVGWRGGGTATGEEILPACDVYPVGVSLLTKRPAWPPQIYVHCLNAFASKLA</sequence>
<dbReference type="Gene3D" id="3.90.470.20">
    <property type="entry name" value="4'-phosphopantetheinyl transferase domain"/>
    <property type="match status" value="1"/>
</dbReference>
<dbReference type="Proteomes" id="UP000248291">
    <property type="component" value="Unassembled WGS sequence"/>
</dbReference>
<dbReference type="RefSeq" id="WP_024533376.1">
    <property type="nucleotide sequence ID" value="NZ_BGKA01000273.1"/>
</dbReference>
<evidence type="ECO:0000313" key="4">
    <source>
        <dbReference type="Proteomes" id="UP000248291"/>
    </source>
</evidence>
<evidence type="ECO:0000256" key="1">
    <source>
        <dbReference type="ARBA" id="ARBA00022679"/>
    </source>
</evidence>
<accession>A0AAN4QDG6</accession>
<proteinExistence type="predicted"/>
<gene>
    <name evidence="3" type="ORF">KPSA3_06971</name>
</gene>
<evidence type="ECO:0000259" key="2">
    <source>
        <dbReference type="Pfam" id="PF01648"/>
    </source>
</evidence>
<protein>
    <submittedName>
        <fullName evidence="3">Phosphopantetheinyl transferase</fullName>
    </submittedName>
</protein>
<evidence type="ECO:0000313" key="3">
    <source>
        <dbReference type="EMBL" id="GBH20933.1"/>
    </source>
</evidence>
<dbReference type="EMBL" id="BGKA01000273">
    <property type="protein sequence ID" value="GBH20933.1"/>
    <property type="molecule type" value="Genomic_DNA"/>
</dbReference>
<dbReference type="AlphaFoldDB" id="A0AAN4QDG6"/>
<keyword evidence="1 3" id="KW-0808">Transferase</keyword>
<dbReference type="GO" id="GO:0008897">
    <property type="term" value="F:holo-[acyl-carrier-protein] synthase activity"/>
    <property type="evidence" value="ECO:0007669"/>
    <property type="project" value="InterPro"/>
</dbReference>
<dbReference type="InterPro" id="IPR037143">
    <property type="entry name" value="4-PPantetheinyl_Trfase_dom_sf"/>
</dbReference>
<reference evidence="3 4" key="1">
    <citation type="submission" date="2018-04" db="EMBL/GenBank/DDBJ databases">
        <title>Draft genome sequence of Pseudomonas syringae pv. actinidiae biovar 3 strains isolated from kiwifruit in Kagawa prefecture.</title>
        <authorList>
            <person name="Tabuchi M."/>
            <person name="Saito M."/>
            <person name="Fujiwara S."/>
            <person name="Sasa N."/>
            <person name="Akimitsu K."/>
            <person name="Gomi K."/>
            <person name="Konishi-Sugita S."/>
            <person name="Hamano K."/>
            <person name="Kataoka I."/>
        </authorList>
    </citation>
    <scope>NUCLEOTIDE SEQUENCE [LARGE SCALE GENOMIC DNA]</scope>
    <source>
        <strain evidence="3 4">MAFF212211</strain>
    </source>
</reference>